<organism evidence="9 10">
    <name type="scientific">Rhodotorula paludigena</name>
    <dbReference type="NCBI Taxonomy" id="86838"/>
    <lineage>
        <taxon>Eukaryota</taxon>
        <taxon>Fungi</taxon>
        <taxon>Dikarya</taxon>
        <taxon>Basidiomycota</taxon>
        <taxon>Pucciniomycotina</taxon>
        <taxon>Microbotryomycetes</taxon>
        <taxon>Sporidiobolales</taxon>
        <taxon>Sporidiobolaceae</taxon>
        <taxon>Rhodotorula</taxon>
    </lineage>
</organism>
<dbReference type="PANTHER" id="PTHR14401">
    <property type="entry name" value="CENTROMERE PROTEIN K"/>
    <property type="match status" value="1"/>
</dbReference>
<feature type="region of interest" description="Disordered" evidence="8">
    <location>
        <begin position="238"/>
        <end position="258"/>
    </location>
</feature>
<gene>
    <name evidence="9" type="ORF">Rhopal_001148-T1</name>
</gene>
<keyword evidence="6" id="KW-0539">Nucleus</keyword>
<keyword evidence="5" id="KW-0175">Coiled coil</keyword>
<name>A0AAV5GDI7_9BASI</name>
<keyword evidence="10" id="KW-1185">Reference proteome</keyword>
<comment type="caution">
    <text evidence="9">The sequence shown here is derived from an EMBL/GenBank/DDBJ whole genome shotgun (WGS) entry which is preliminary data.</text>
</comment>
<evidence type="ECO:0000256" key="2">
    <source>
        <dbReference type="ARBA" id="ARBA00004584"/>
    </source>
</evidence>
<evidence type="ECO:0000313" key="10">
    <source>
        <dbReference type="Proteomes" id="UP001342314"/>
    </source>
</evidence>
<sequence>MEAEKGASDEDNARQELLQTEAHAIEAENDHLRKQILEIYAELEDVDPVLDEVDESLERTAALEKDLAEVEAKLAVLREGITQPYSHKQQSNFLVLETARHAVETTVDELQKAQAYEDAQREEEEQLLKRDAVLLEDAKKLNEILRRRVQRAEADELQPDGEVIVLRLQGRIAHLTRRFRILQSALIGFIDDVLVDPASDAHFERHYSTGGEEDGATNGRAQKKRRTITPAHFDLRTWLREDPSDPDKDEEDAPTDSRAFQLKKLVETLMNRAVTMPDNPWLSLAASSTYQPRPPKELIDFVLRAGIAREDPKDPTRLRLEDFAELSSLS</sequence>
<feature type="region of interest" description="Disordered" evidence="8">
    <location>
        <begin position="205"/>
        <end position="226"/>
    </location>
</feature>
<dbReference type="Proteomes" id="UP001342314">
    <property type="component" value="Unassembled WGS sequence"/>
</dbReference>
<evidence type="ECO:0000256" key="8">
    <source>
        <dbReference type="SAM" id="MobiDB-lite"/>
    </source>
</evidence>
<evidence type="ECO:0000256" key="4">
    <source>
        <dbReference type="ARBA" id="ARBA00022454"/>
    </source>
</evidence>
<dbReference type="GO" id="GO:0051382">
    <property type="term" value="P:kinetochore assembly"/>
    <property type="evidence" value="ECO:0007669"/>
    <property type="project" value="InterPro"/>
</dbReference>
<accession>A0AAV5GDI7</accession>
<dbReference type="Pfam" id="PF11802">
    <property type="entry name" value="CENP-K"/>
    <property type="match status" value="1"/>
</dbReference>
<feature type="region of interest" description="Disordered" evidence="8">
    <location>
        <begin position="1"/>
        <end position="22"/>
    </location>
</feature>
<evidence type="ECO:0000256" key="1">
    <source>
        <dbReference type="ARBA" id="ARBA00004123"/>
    </source>
</evidence>
<dbReference type="GO" id="GO:0000070">
    <property type="term" value="P:mitotic sister chromatid segregation"/>
    <property type="evidence" value="ECO:0007669"/>
    <property type="project" value="TreeGrafter"/>
</dbReference>
<feature type="compositionally biased region" description="Basic and acidic residues" evidence="8">
    <location>
        <begin position="1"/>
        <end position="14"/>
    </location>
</feature>
<dbReference type="InterPro" id="IPR020993">
    <property type="entry name" value="Centromere_CenpK"/>
</dbReference>
<dbReference type="AlphaFoldDB" id="A0AAV5GDI7"/>
<protein>
    <recommendedName>
        <fullName evidence="11">Centromere protein Cenp-K</fullName>
    </recommendedName>
</protein>
<evidence type="ECO:0000256" key="7">
    <source>
        <dbReference type="ARBA" id="ARBA00023328"/>
    </source>
</evidence>
<evidence type="ECO:0008006" key="11">
    <source>
        <dbReference type="Google" id="ProtNLM"/>
    </source>
</evidence>
<comment type="similarity">
    <text evidence="3">Belongs to the CENP-K/MCM22 family.</text>
</comment>
<dbReference type="EMBL" id="BQKY01000002">
    <property type="protein sequence ID" value="GJN88183.1"/>
    <property type="molecule type" value="Genomic_DNA"/>
</dbReference>
<evidence type="ECO:0000256" key="5">
    <source>
        <dbReference type="ARBA" id="ARBA00023054"/>
    </source>
</evidence>
<reference evidence="9 10" key="1">
    <citation type="submission" date="2021-12" db="EMBL/GenBank/DDBJ databases">
        <title>High titer production of polyol ester of fatty acids by Rhodotorula paludigena BS15 towards product separation-free biomass refinery.</title>
        <authorList>
            <person name="Mano J."/>
            <person name="Ono H."/>
            <person name="Tanaka T."/>
            <person name="Naito K."/>
            <person name="Sushida H."/>
            <person name="Ike M."/>
            <person name="Tokuyasu K."/>
            <person name="Kitaoka M."/>
        </authorList>
    </citation>
    <scope>NUCLEOTIDE SEQUENCE [LARGE SCALE GENOMIC DNA]</scope>
    <source>
        <strain evidence="9 10">BS15</strain>
    </source>
</reference>
<evidence type="ECO:0000313" key="9">
    <source>
        <dbReference type="EMBL" id="GJN88183.1"/>
    </source>
</evidence>
<evidence type="ECO:0000256" key="3">
    <source>
        <dbReference type="ARBA" id="ARBA00005795"/>
    </source>
</evidence>
<comment type="subcellular location">
    <subcellularLocation>
        <location evidence="2">Chromosome</location>
        <location evidence="2">Centromere</location>
    </subcellularLocation>
    <subcellularLocation>
        <location evidence="1">Nucleus</location>
    </subcellularLocation>
</comment>
<dbReference type="PANTHER" id="PTHR14401:SF6">
    <property type="entry name" value="CENTROMERE PROTEIN K"/>
    <property type="match status" value="1"/>
</dbReference>
<evidence type="ECO:0000256" key="6">
    <source>
        <dbReference type="ARBA" id="ARBA00023242"/>
    </source>
</evidence>
<proteinExistence type="inferred from homology"/>
<dbReference type="GO" id="GO:0005634">
    <property type="term" value="C:nucleus"/>
    <property type="evidence" value="ECO:0007669"/>
    <property type="project" value="UniProtKB-SubCell"/>
</dbReference>
<dbReference type="GO" id="GO:0000775">
    <property type="term" value="C:chromosome, centromeric region"/>
    <property type="evidence" value="ECO:0007669"/>
    <property type="project" value="UniProtKB-SubCell"/>
</dbReference>
<keyword evidence="4" id="KW-0158">Chromosome</keyword>
<keyword evidence="7" id="KW-0137">Centromere</keyword>